<proteinExistence type="predicted"/>
<dbReference type="RefSeq" id="WP_169032810.1">
    <property type="nucleotide sequence ID" value="NZ_JABBYL010000027.1"/>
</dbReference>
<accession>A0A7K4DN34</accession>
<evidence type="ECO:0000256" key="1">
    <source>
        <dbReference type="SAM" id="Coils"/>
    </source>
</evidence>
<feature type="coiled-coil region" evidence="1">
    <location>
        <begin position="314"/>
        <end position="341"/>
    </location>
</feature>
<dbReference type="Pfam" id="PF13166">
    <property type="entry name" value="AAA_13"/>
    <property type="match status" value="1"/>
</dbReference>
<dbReference type="Proteomes" id="UP000591058">
    <property type="component" value="Unassembled WGS sequence"/>
</dbReference>
<feature type="coiled-coil region" evidence="1">
    <location>
        <begin position="452"/>
        <end position="482"/>
    </location>
</feature>
<sequence length="743" mass="87081">MKEEKPINIEFEIENFGPITNLQCNDKTSSLKMGIYANNGVGKTFFSRAFRLVSQNNHNTSNNLLTTDQSKGKFVFKITNEKDPEKSLRKVEIKLNKNSKPVIKNDTGYIFHVYNSDYVAENLEKENYNPNDNDIKGYILGKSNIDLTKDKSEKEKFIKNRDKIQYKIDATITKVKEGLVSLGVSQNTSNYKDINFDNLYNGIEKQEDKSFESLKEMYQKLESMPDGINDVQKPHYIVNSTVLNEIKTLLCTPFEKSNLNESFVKKLKSKQPFIEEGLNLYHSNNSKCPFCKQRLEKNALEIIDLYTRYIDGKEAKIINNIETAKQKLERLKTDIETQYKQFYEINTQYNDIKTYFPYLESELKRFPDNVNALKEINELIIMLNEKKEDITCTNFEFNCHIENIHSFLEKLKTDLQIQIDEINTLNETKNKIKGQKLLLRKRMCNAKLITLKKDQKDNIQKIKELNQKISEKEKYIEEKENEAKINKKKKVVETLKKLLEIFFGDKYTFDEDKFCIKFKDKNLYNNATNVLSDGEKGIVAFCYYLATVHSIIDKEEDYKKLFFIIDDPISSMDYGFVYAVAQSINTLNQHFDPELKRFRFIILTHNLDFMNILMNNRIIRQKYMFTNNKISKWKEQLMLPYENHLKDIMLVSEERNPSHTTPNSIRHVLETICKFENREKNLDKYIAETPELRKNAHIPKLIQDLSHGKPRSEGLNEEVLINACTTVIGFISVKYPGHLQGLN</sequence>
<organism evidence="3 4">
    <name type="scientific">Methanobacterium subterraneum</name>
    <dbReference type="NCBI Taxonomy" id="59277"/>
    <lineage>
        <taxon>Archaea</taxon>
        <taxon>Methanobacteriati</taxon>
        <taxon>Methanobacteriota</taxon>
        <taxon>Methanomada group</taxon>
        <taxon>Methanobacteria</taxon>
        <taxon>Methanobacteriales</taxon>
        <taxon>Methanobacteriaceae</taxon>
        <taxon>Methanobacterium</taxon>
    </lineage>
</organism>
<evidence type="ECO:0000313" key="4">
    <source>
        <dbReference type="Proteomes" id="UP000591058"/>
    </source>
</evidence>
<feature type="domain" description="Protein CR006 P-loop" evidence="2">
    <location>
        <begin position="35"/>
        <end position="711"/>
    </location>
</feature>
<comment type="caution">
    <text evidence="3">The sequence shown here is derived from an EMBL/GenBank/DDBJ whole genome shotgun (WGS) entry which is preliminary data.</text>
</comment>
<dbReference type="Gene3D" id="3.40.50.300">
    <property type="entry name" value="P-loop containing nucleotide triphosphate hydrolases"/>
    <property type="match status" value="1"/>
</dbReference>
<protein>
    <submittedName>
        <fullName evidence="3">AAA family ATPase</fullName>
    </submittedName>
</protein>
<evidence type="ECO:0000259" key="2">
    <source>
        <dbReference type="Pfam" id="PF13166"/>
    </source>
</evidence>
<feature type="coiled-coil region" evidence="1">
    <location>
        <begin position="369"/>
        <end position="428"/>
    </location>
</feature>
<reference evidence="3 4" key="1">
    <citation type="submission" date="2020-04" db="EMBL/GenBank/DDBJ databases">
        <title>Draft genome of Methanobacterium subterraneum isolated from animal feces.</title>
        <authorList>
            <person name="Ouboter H.T."/>
            <person name="Berger S."/>
            <person name="Gungor E."/>
            <person name="Jetten M.S.M."/>
            <person name="Welte C.U."/>
        </authorList>
    </citation>
    <scope>NUCLEOTIDE SEQUENCE [LARGE SCALE GENOMIC DNA]</scope>
    <source>
        <strain evidence="3">HO_2020</strain>
    </source>
</reference>
<dbReference type="InterPro" id="IPR027417">
    <property type="entry name" value="P-loop_NTPase"/>
</dbReference>
<dbReference type="EMBL" id="JABBYL010000027">
    <property type="protein sequence ID" value="NMO09729.1"/>
    <property type="molecule type" value="Genomic_DNA"/>
</dbReference>
<name>A0A7K4DN34_9EURY</name>
<keyword evidence="1" id="KW-0175">Coiled coil</keyword>
<evidence type="ECO:0000313" key="3">
    <source>
        <dbReference type="EMBL" id="NMO09729.1"/>
    </source>
</evidence>
<gene>
    <name evidence="3" type="ORF">HG719_07780</name>
</gene>
<dbReference type="SUPFAM" id="SSF52540">
    <property type="entry name" value="P-loop containing nucleoside triphosphate hydrolases"/>
    <property type="match status" value="2"/>
</dbReference>
<dbReference type="AlphaFoldDB" id="A0A7K4DN34"/>
<dbReference type="InterPro" id="IPR026866">
    <property type="entry name" value="CR006_AAA"/>
</dbReference>